<keyword evidence="4" id="KW-0479">Metal-binding</keyword>
<keyword evidence="3" id="KW-0378">Hydrolase</keyword>
<dbReference type="InterPro" id="IPR036264">
    <property type="entry name" value="Bact_exopeptidase_dim_dom"/>
</dbReference>
<evidence type="ECO:0000256" key="3">
    <source>
        <dbReference type="ARBA" id="ARBA00022801"/>
    </source>
</evidence>
<dbReference type="NCBIfam" id="TIGR01891">
    <property type="entry name" value="amidohydrolases"/>
    <property type="match status" value="1"/>
</dbReference>
<dbReference type="Gene3D" id="3.40.630.10">
    <property type="entry name" value="Zn peptidases"/>
    <property type="match status" value="1"/>
</dbReference>
<dbReference type="PIRSF" id="PIRSF005962">
    <property type="entry name" value="Pept_M20D_amidohydro"/>
    <property type="match status" value="1"/>
</dbReference>
<proteinExistence type="inferred from homology"/>
<feature type="domain" description="Peptidase M20 dimerisation" evidence="5">
    <location>
        <begin position="199"/>
        <end position="295"/>
    </location>
</feature>
<evidence type="ECO:0000256" key="4">
    <source>
        <dbReference type="PIRSR" id="PIRSR005962-1"/>
    </source>
</evidence>
<gene>
    <name evidence="6" type="ORF">P154DRAFT_486155</name>
</gene>
<dbReference type="Pfam" id="PF07687">
    <property type="entry name" value="M20_dimer"/>
    <property type="match status" value="1"/>
</dbReference>
<keyword evidence="6" id="KW-0121">Carboxypeptidase</keyword>
<protein>
    <submittedName>
        <fullName evidence="6">Metal-dependent amidase/aminoacylase/carboxypeptidase</fullName>
    </submittedName>
</protein>
<evidence type="ECO:0000256" key="2">
    <source>
        <dbReference type="ARBA" id="ARBA00006247"/>
    </source>
</evidence>
<dbReference type="PANTHER" id="PTHR11014:SF63">
    <property type="entry name" value="METALLOPEPTIDASE, PUTATIVE (AFU_ORTHOLOGUE AFUA_6G09600)-RELATED"/>
    <property type="match status" value="1"/>
</dbReference>
<keyword evidence="7" id="KW-1185">Reference proteome</keyword>
<feature type="binding site" evidence="4">
    <location>
        <position position="150"/>
    </location>
    <ligand>
        <name>Mn(2+)</name>
        <dbReference type="ChEBI" id="CHEBI:29035"/>
        <label>2</label>
    </ligand>
</feature>
<dbReference type="GO" id="GO:0046872">
    <property type="term" value="F:metal ion binding"/>
    <property type="evidence" value="ECO:0007669"/>
    <property type="project" value="UniProtKB-KW"/>
</dbReference>
<dbReference type="AlphaFoldDB" id="A0A6A5WS98"/>
<evidence type="ECO:0000256" key="1">
    <source>
        <dbReference type="ARBA" id="ARBA00006153"/>
    </source>
</evidence>
<comment type="cofactor">
    <cofactor evidence="4">
        <name>Mn(2+)</name>
        <dbReference type="ChEBI" id="CHEBI:29035"/>
    </cofactor>
    <text evidence="4">The Mn(2+) ion enhances activity.</text>
</comment>
<sequence length="423" mass="45729">MSSITKIISTYRPDLGPYEDLYKYYHTHPELSFQEKETAASIVAHLKKLNAYEIHAGIGGHGVAAVMHNGEGKKLLLRADIDGLPVEERTGLEYASTRKMVDGDGVEKSVMHACGHDMHITSLLAAAETLVKAKDEWTGTLILIFQPAEERAAGAMAMIKDGLYKKVPEPDLCIGAHVMPYRSGVIGTKHGLMASAADSFHLTITGRQAHASTPNKSIDPIVLASSTILRLQTIVSREVDPSDFAVVTVSAIHAGDAENIIPEKAEVKLNVRSAVPATRDRVLSSIRRIIEAEAVASNAPEMPVLKETTSFPFLFNDAVVTTALESSFSSHFAVSKTEYSADIMRLAGSEDFGILATSIGKPSCFFLYGGIEGEYWDRMEKEGRLDEVPGNHSPFFAPAIQPTLSRGVDGYVIGALTFLGKGE</sequence>
<dbReference type="InterPro" id="IPR002933">
    <property type="entry name" value="Peptidase_M20"/>
</dbReference>
<dbReference type="GO" id="GO:0004180">
    <property type="term" value="F:carboxypeptidase activity"/>
    <property type="evidence" value="ECO:0007669"/>
    <property type="project" value="UniProtKB-KW"/>
</dbReference>
<dbReference type="EMBL" id="ML977570">
    <property type="protein sequence ID" value="KAF2003918.1"/>
    <property type="molecule type" value="Genomic_DNA"/>
</dbReference>
<dbReference type="Proteomes" id="UP000799779">
    <property type="component" value="Unassembled WGS sequence"/>
</dbReference>
<dbReference type="InterPro" id="IPR017439">
    <property type="entry name" value="Amidohydrolase"/>
</dbReference>
<keyword evidence="4" id="KW-0464">Manganese</keyword>
<dbReference type="FunFam" id="3.30.70.360:FF:000001">
    <property type="entry name" value="N-acetyldiaminopimelate deacetylase"/>
    <property type="match status" value="1"/>
</dbReference>
<keyword evidence="6" id="KW-0645">Protease</keyword>
<dbReference type="SUPFAM" id="SSF55031">
    <property type="entry name" value="Bacterial exopeptidase dimerisation domain"/>
    <property type="match status" value="1"/>
</dbReference>
<dbReference type="Pfam" id="PF01546">
    <property type="entry name" value="Peptidase_M20"/>
    <property type="match status" value="1"/>
</dbReference>
<dbReference type="InterPro" id="IPR011650">
    <property type="entry name" value="Peptidase_M20_dimer"/>
</dbReference>
<reference evidence="6" key="1">
    <citation type="journal article" date="2020" name="Stud. Mycol.">
        <title>101 Dothideomycetes genomes: a test case for predicting lifestyles and emergence of pathogens.</title>
        <authorList>
            <person name="Haridas S."/>
            <person name="Albert R."/>
            <person name="Binder M."/>
            <person name="Bloem J."/>
            <person name="Labutti K."/>
            <person name="Salamov A."/>
            <person name="Andreopoulos B."/>
            <person name="Baker S."/>
            <person name="Barry K."/>
            <person name="Bills G."/>
            <person name="Bluhm B."/>
            <person name="Cannon C."/>
            <person name="Castanera R."/>
            <person name="Culley D."/>
            <person name="Daum C."/>
            <person name="Ezra D."/>
            <person name="Gonzalez J."/>
            <person name="Henrissat B."/>
            <person name="Kuo A."/>
            <person name="Liang C."/>
            <person name="Lipzen A."/>
            <person name="Lutzoni F."/>
            <person name="Magnuson J."/>
            <person name="Mondo S."/>
            <person name="Nolan M."/>
            <person name="Ohm R."/>
            <person name="Pangilinan J."/>
            <person name="Park H.-J."/>
            <person name="Ramirez L."/>
            <person name="Alfaro M."/>
            <person name="Sun H."/>
            <person name="Tritt A."/>
            <person name="Yoshinaga Y."/>
            <person name="Zwiers L.-H."/>
            <person name="Turgeon B."/>
            <person name="Goodwin S."/>
            <person name="Spatafora J."/>
            <person name="Crous P."/>
            <person name="Grigoriev I."/>
        </authorList>
    </citation>
    <scope>NUCLEOTIDE SEQUENCE</scope>
    <source>
        <strain evidence="6">CBS 123094</strain>
    </source>
</reference>
<evidence type="ECO:0000313" key="6">
    <source>
        <dbReference type="EMBL" id="KAF2003918.1"/>
    </source>
</evidence>
<comment type="similarity">
    <text evidence="1">Belongs to the peptidase M20 family.</text>
</comment>
<name>A0A6A5WS98_9PLEO</name>
<dbReference type="PANTHER" id="PTHR11014">
    <property type="entry name" value="PEPTIDASE M20 FAMILY MEMBER"/>
    <property type="match status" value="1"/>
</dbReference>
<dbReference type="SUPFAM" id="SSF53187">
    <property type="entry name" value="Zn-dependent exopeptidases"/>
    <property type="match status" value="1"/>
</dbReference>
<dbReference type="OrthoDB" id="6119954at2759"/>
<evidence type="ECO:0000313" key="7">
    <source>
        <dbReference type="Proteomes" id="UP000799779"/>
    </source>
</evidence>
<feature type="binding site" evidence="4">
    <location>
        <position position="177"/>
    </location>
    <ligand>
        <name>Mn(2+)</name>
        <dbReference type="ChEBI" id="CHEBI:29035"/>
        <label>2</label>
    </ligand>
</feature>
<comment type="similarity">
    <text evidence="2">Belongs to the peptidase M20A family.</text>
</comment>
<feature type="binding site" evidence="4">
    <location>
        <position position="116"/>
    </location>
    <ligand>
        <name>Mn(2+)</name>
        <dbReference type="ChEBI" id="CHEBI:29035"/>
        <label>2</label>
    </ligand>
</feature>
<evidence type="ECO:0000259" key="5">
    <source>
        <dbReference type="Pfam" id="PF07687"/>
    </source>
</evidence>
<dbReference type="Gene3D" id="3.30.70.360">
    <property type="match status" value="1"/>
</dbReference>
<accession>A0A6A5WS98</accession>
<organism evidence="6 7">
    <name type="scientific">Amniculicola lignicola CBS 123094</name>
    <dbReference type="NCBI Taxonomy" id="1392246"/>
    <lineage>
        <taxon>Eukaryota</taxon>
        <taxon>Fungi</taxon>
        <taxon>Dikarya</taxon>
        <taxon>Ascomycota</taxon>
        <taxon>Pezizomycotina</taxon>
        <taxon>Dothideomycetes</taxon>
        <taxon>Pleosporomycetidae</taxon>
        <taxon>Pleosporales</taxon>
        <taxon>Amniculicolaceae</taxon>
        <taxon>Amniculicola</taxon>
    </lineage>
</organism>
<dbReference type="CDD" id="cd05664">
    <property type="entry name" value="M20_Acy1-like"/>
    <property type="match status" value="1"/>
</dbReference>
<feature type="binding site" evidence="4">
    <location>
        <position position="114"/>
    </location>
    <ligand>
        <name>Mn(2+)</name>
        <dbReference type="ChEBI" id="CHEBI:29035"/>
        <label>2</label>
    </ligand>
</feature>